<organism evidence="1 2">
    <name type="scientific">Fusarium torulosum</name>
    <dbReference type="NCBI Taxonomy" id="33205"/>
    <lineage>
        <taxon>Eukaryota</taxon>
        <taxon>Fungi</taxon>
        <taxon>Dikarya</taxon>
        <taxon>Ascomycota</taxon>
        <taxon>Pezizomycotina</taxon>
        <taxon>Sordariomycetes</taxon>
        <taxon>Hypocreomycetidae</taxon>
        <taxon>Hypocreales</taxon>
        <taxon>Nectriaceae</taxon>
        <taxon>Fusarium</taxon>
    </lineage>
</organism>
<dbReference type="Proteomes" id="UP001187734">
    <property type="component" value="Unassembled WGS sequence"/>
</dbReference>
<reference evidence="1" key="1">
    <citation type="submission" date="2018-03" db="EMBL/GenBank/DDBJ databases">
        <authorList>
            <person name="Guldener U."/>
        </authorList>
    </citation>
    <scope>NUCLEOTIDE SEQUENCE</scope>
</reference>
<dbReference type="EMBL" id="ONZP01000636">
    <property type="protein sequence ID" value="SPJ88783.1"/>
    <property type="molecule type" value="Genomic_DNA"/>
</dbReference>
<evidence type="ECO:0000313" key="2">
    <source>
        <dbReference type="Proteomes" id="UP001187734"/>
    </source>
</evidence>
<evidence type="ECO:0000313" key="1">
    <source>
        <dbReference type="EMBL" id="SPJ88783.1"/>
    </source>
</evidence>
<keyword evidence="2" id="KW-1185">Reference proteome</keyword>
<protein>
    <submittedName>
        <fullName evidence="1">Uncharacterized protein</fullName>
    </submittedName>
</protein>
<sequence>MTVTEVGCMVVKPDLDVINDSTPEGQILTGTWNSVLSKPGGPQRVYWGLESQDSSRLWAFFDFKSVGQHEQFAQKYGADAVKDIPKICTRGEFTKHVKLDPSSGAFGYAIAEIMLVYFPQDITEDKQIALSSDLGKIFKQTFNHFPGVMEVACGWGVEKDFPARSEDGQPRAVLMGVVGSDNIEAQRVYSEEADYKEAIRMVTGLEGCTSFDSFTISCRYLNRP</sequence>
<gene>
    <name evidence="1" type="ORF">FTOL_12677</name>
</gene>
<dbReference type="AlphaFoldDB" id="A0AAE8SPG1"/>
<name>A0AAE8SPG1_9HYPO</name>
<comment type="caution">
    <text evidence="1">The sequence shown here is derived from an EMBL/GenBank/DDBJ whole genome shotgun (WGS) entry which is preliminary data.</text>
</comment>
<accession>A0AAE8SPG1</accession>
<proteinExistence type="predicted"/>